<sequence length="112" mass="13296">MNFLEKKKKQREAKKMKKNIREIRRYINRIEREIHRMEIGEKKTMAQLKTAMNKRDDSSTRTIAKQITTARKDRAQLNNTKLYLGNIMNKLQTMQATVNTSEVLENVSKNLK</sequence>
<proteinExistence type="predicted"/>
<comment type="caution">
    <text evidence="2">The sequence shown here is derived from an EMBL/GenBank/DDBJ whole genome shotgun (WGS) entry which is preliminary data.</text>
</comment>
<feature type="non-terminal residue" evidence="2">
    <location>
        <position position="112"/>
    </location>
</feature>
<gene>
    <name evidence="2" type="ORF">MHBO_003718</name>
</gene>
<dbReference type="Proteomes" id="UP001439008">
    <property type="component" value="Unassembled WGS sequence"/>
</dbReference>
<accession>A0ABV2AS66</accession>
<dbReference type="Pfam" id="PF03357">
    <property type="entry name" value="Snf7"/>
    <property type="match status" value="1"/>
</dbReference>
<dbReference type="Gene3D" id="6.10.140.1230">
    <property type="match status" value="1"/>
</dbReference>
<evidence type="ECO:0000313" key="2">
    <source>
        <dbReference type="EMBL" id="MES1922207.1"/>
    </source>
</evidence>
<dbReference type="EMBL" id="JBDODL010002387">
    <property type="protein sequence ID" value="MES1922207.1"/>
    <property type="molecule type" value="Genomic_DNA"/>
</dbReference>
<evidence type="ECO:0000313" key="3">
    <source>
        <dbReference type="Proteomes" id="UP001439008"/>
    </source>
</evidence>
<evidence type="ECO:0000256" key="1">
    <source>
        <dbReference type="SAM" id="Coils"/>
    </source>
</evidence>
<keyword evidence="3" id="KW-1185">Reference proteome</keyword>
<protein>
    <submittedName>
        <fullName evidence="2">Uncharacterized protein</fullName>
    </submittedName>
</protein>
<organism evidence="2 3">
    <name type="scientific">Bonamia ostreae</name>
    <dbReference type="NCBI Taxonomy" id="126728"/>
    <lineage>
        <taxon>Eukaryota</taxon>
        <taxon>Sar</taxon>
        <taxon>Rhizaria</taxon>
        <taxon>Endomyxa</taxon>
        <taxon>Ascetosporea</taxon>
        <taxon>Haplosporida</taxon>
        <taxon>Bonamia</taxon>
    </lineage>
</organism>
<feature type="coiled-coil region" evidence="1">
    <location>
        <begin position="6"/>
        <end position="33"/>
    </location>
</feature>
<name>A0ABV2AS66_9EUKA</name>
<keyword evidence="1" id="KW-0175">Coiled coil</keyword>
<reference evidence="2 3" key="1">
    <citation type="journal article" date="2024" name="BMC Biol.">
        <title>Comparative genomics of Ascetosporea gives new insight into the evolutionary basis for animal parasitism in Rhizaria.</title>
        <authorList>
            <person name="Hiltunen Thoren M."/>
            <person name="Onut-Brannstrom I."/>
            <person name="Alfjorden A."/>
            <person name="Peckova H."/>
            <person name="Swords F."/>
            <person name="Hooper C."/>
            <person name="Holzer A.S."/>
            <person name="Bass D."/>
            <person name="Burki F."/>
        </authorList>
    </citation>
    <scope>NUCLEOTIDE SEQUENCE [LARGE SCALE GENOMIC DNA]</scope>
    <source>
        <strain evidence="2">20-A016</strain>
    </source>
</reference>
<dbReference type="InterPro" id="IPR005024">
    <property type="entry name" value="Snf7_fam"/>
</dbReference>